<protein>
    <submittedName>
        <fullName evidence="1">Uncharacterized protein</fullName>
    </submittedName>
</protein>
<sequence length="118" mass="13629">MGYGNYSDVYSKRVEETAEGIRFNVIWSKTQQPNSLRSDVHVAMLSLSSENTQRDDGFRRHFLFNPRWGNKIYYNTHQHSKDLFFKHTSSLLPPVANPTRSVNSKESPFSVTKSCTLI</sequence>
<comment type="caution">
    <text evidence="1">The sequence shown here is derived from an EMBL/GenBank/DDBJ whole genome shotgun (WGS) entry which is preliminary data.</text>
</comment>
<reference evidence="1" key="1">
    <citation type="submission" date="2023-08" db="EMBL/GenBank/DDBJ databases">
        <title>Pelteobagrus vachellii genome.</title>
        <authorList>
            <person name="Liu H."/>
        </authorList>
    </citation>
    <scope>NUCLEOTIDE SEQUENCE</scope>
    <source>
        <strain evidence="1">PRFRI_2022a</strain>
        <tissue evidence="1">Muscle</tissue>
    </source>
</reference>
<dbReference type="AlphaFoldDB" id="A0AA88IJG9"/>
<gene>
    <name evidence="1" type="ORF">Q7C36_023219</name>
</gene>
<evidence type="ECO:0000313" key="2">
    <source>
        <dbReference type="Proteomes" id="UP001187315"/>
    </source>
</evidence>
<proteinExistence type="predicted"/>
<evidence type="ECO:0000313" key="1">
    <source>
        <dbReference type="EMBL" id="KAK2814953.1"/>
    </source>
</evidence>
<keyword evidence="2" id="KW-1185">Reference proteome</keyword>
<accession>A0AA88IJG9</accession>
<organism evidence="1 2">
    <name type="scientific">Tachysurus vachellii</name>
    <name type="common">Darkbarbel catfish</name>
    <name type="synonym">Pelteobagrus vachellii</name>
    <dbReference type="NCBI Taxonomy" id="175792"/>
    <lineage>
        <taxon>Eukaryota</taxon>
        <taxon>Metazoa</taxon>
        <taxon>Chordata</taxon>
        <taxon>Craniata</taxon>
        <taxon>Vertebrata</taxon>
        <taxon>Euteleostomi</taxon>
        <taxon>Actinopterygii</taxon>
        <taxon>Neopterygii</taxon>
        <taxon>Teleostei</taxon>
        <taxon>Ostariophysi</taxon>
        <taxon>Siluriformes</taxon>
        <taxon>Bagridae</taxon>
        <taxon>Tachysurus</taxon>
    </lineage>
</organism>
<dbReference type="Proteomes" id="UP001187315">
    <property type="component" value="Unassembled WGS sequence"/>
</dbReference>
<dbReference type="EMBL" id="JAVHJS010000026">
    <property type="protein sequence ID" value="KAK2814953.1"/>
    <property type="molecule type" value="Genomic_DNA"/>
</dbReference>
<name>A0AA88IJG9_TACVA</name>